<proteinExistence type="predicted"/>
<dbReference type="AlphaFoldDB" id="A0A6H5GP36"/>
<organism evidence="1 2">
    <name type="scientific">Nesidiocoris tenuis</name>
    <dbReference type="NCBI Taxonomy" id="355587"/>
    <lineage>
        <taxon>Eukaryota</taxon>
        <taxon>Metazoa</taxon>
        <taxon>Ecdysozoa</taxon>
        <taxon>Arthropoda</taxon>
        <taxon>Hexapoda</taxon>
        <taxon>Insecta</taxon>
        <taxon>Pterygota</taxon>
        <taxon>Neoptera</taxon>
        <taxon>Paraneoptera</taxon>
        <taxon>Hemiptera</taxon>
        <taxon>Heteroptera</taxon>
        <taxon>Panheteroptera</taxon>
        <taxon>Cimicomorpha</taxon>
        <taxon>Miridae</taxon>
        <taxon>Dicyphina</taxon>
        <taxon>Nesidiocoris</taxon>
    </lineage>
</organism>
<gene>
    <name evidence="1" type="ORF">NTEN_LOCUS10600</name>
</gene>
<dbReference type="EMBL" id="CADCXU010015921">
    <property type="protein sequence ID" value="CAB0005123.1"/>
    <property type="molecule type" value="Genomic_DNA"/>
</dbReference>
<name>A0A6H5GP36_9HEMI</name>
<evidence type="ECO:0000313" key="1">
    <source>
        <dbReference type="EMBL" id="CAB0005123.1"/>
    </source>
</evidence>
<accession>A0A6H5GP36</accession>
<evidence type="ECO:0000313" key="2">
    <source>
        <dbReference type="Proteomes" id="UP000479000"/>
    </source>
</evidence>
<sequence length="101" mass="11212">MEEAKTVAVAKAKILYVHVVREEISNIAMNNCLSCRAPSIYSKLASSGRSPPKMLIVPHSNGGCVHGVSRGMWRSSGKRLKVHNRWTVLDLRGSRPLKWSN</sequence>
<reference evidence="1 2" key="1">
    <citation type="submission" date="2020-02" db="EMBL/GenBank/DDBJ databases">
        <authorList>
            <person name="Ferguson B K."/>
        </authorList>
    </citation>
    <scope>NUCLEOTIDE SEQUENCE [LARGE SCALE GENOMIC DNA]</scope>
</reference>
<protein>
    <submittedName>
        <fullName evidence="1">Uncharacterized protein</fullName>
    </submittedName>
</protein>
<dbReference type="Proteomes" id="UP000479000">
    <property type="component" value="Unassembled WGS sequence"/>
</dbReference>
<keyword evidence="2" id="KW-1185">Reference proteome</keyword>